<sequence>MNRRTGRILLALGLLMLLLGLVIPTTSTETSTSCYDDPFGPGQDCVETEYESVNSSKFVLLGLGTFATVIGGIGFYSGPSGGTRRSVTQNEPRRGWDGGSLEEQLREHQRNKKK</sequence>
<dbReference type="RefSeq" id="WP_090505067.1">
    <property type="nucleotide sequence ID" value="NZ_FNWL01000001.1"/>
</dbReference>
<dbReference type="OrthoDB" id="387080at2157"/>
<evidence type="ECO:0000256" key="1">
    <source>
        <dbReference type="SAM" id="MobiDB-lite"/>
    </source>
</evidence>
<evidence type="ECO:0008006" key="5">
    <source>
        <dbReference type="Google" id="ProtNLM"/>
    </source>
</evidence>
<dbReference type="AlphaFoldDB" id="A0A1H6FQU9"/>
<keyword evidence="2" id="KW-0472">Membrane</keyword>
<organism evidence="3 4">
    <name type="scientific">Natronorubrum sediminis</name>
    <dbReference type="NCBI Taxonomy" id="640943"/>
    <lineage>
        <taxon>Archaea</taxon>
        <taxon>Methanobacteriati</taxon>
        <taxon>Methanobacteriota</taxon>
        <taxon>Stenosarchaea group</taxon>
        <taxon>Halobacteria</taxon>
        <taxon>Halobacteriales</taxon>
        <taxon>Natrialbaceae</taxon>
        <taxon>Natronorubrum</taxon>
    </lineage>
</organism>
<dbReference type="Proteomes" id="UP000199112">
    <property type="component" value="Unassembled WGS sequence"/>
</dbReference>
<evidence type="ECO:0000313" key="3">
    <source>
        <dbReference type="EMBL" id="SEH12115.1"/>
    </source>
</evidence>
<accession>A0A1H6FQU9</accession>
<gene>
    <name evidence="3" type="ORF">SAMN04487967_0660</name>
</gene>
<dbReference type="EMBL" id="FNWL01000001">
    <property type="protein sequence ID" value="SEH12115.1"/>
    <property type="molecule type" value="Genomic_DNA"/>
</dbReference>
<evidence type="ECO:0000313" key="4">
    <source>
        <dbReference type="Proteomes" id="UP000199112"/>
    </source>
</evidence>
<keyword evidence="2" id="KW-1133">Transmembrane helix</keyword>
<feature type="transmembrane region" description="Helical" evidence="2">
    <location>
        <begin position="58"/>
        <end position="76"/>
    </location>
</feature>
<protein>
    <recommendedName>
        <fullName evidence="5">Transmembrane protein</fullName>
    </recommendedName>
</protein>
<keyword evidence="2" id="KW-0812">Transmembrane</keyword>
<proteinExistence type="predicted"/>
<name>A0A1H6FQU9_9EURY</name>
<reference evidence="4" key="1">
    <citation type="submission" date="2016-10" db="EMBL/GenBank/DDBJ databases">
        <authorList>
            <person name="Varghese N."/>
            <person name="Submissions S."/>
        </authorList>
    </citation>
    <scope>NUCLEOTIDE SEQUENCE [LARGE SCALE GENOMIC DNA]</scope>
    <source>
        <strain evidence="4">CGMCC 1.8981</strain>
    </source>
</reference>
<evidence type="ECO:0000256" key="2">
    <source>
        <dbReference type="SAM" id="Phobius"/>
    </source>
</evidence>
<keyword evidence="4" id="KW-1185">Reference proteome</keyword>
<feature type="region of interest" description="Disordered" evidence="1">
    <location>
        <begin position="77"/>
        <end position="114"/>
    </location>
</feature>